<dbReference type="InterPro" id="IPR001451">
    <property type="entry name" value="Hexapep"/>
</dbReference>
<dbReference type="RefSeq" id="WP_380566156.1">
    <property type="nucleotide sequence ID" value="NZ_JBEUKS010000007.1"/>
</dbReference>
<dbReference type="Pfam" id="PF00132">
    <property type="entry name" value="Hexapep"/>
    <property type="match status" value="1"/>
</dbReference>
<evidence type="ECO:0000313" key="4">
    <source>
        <dbReference type="EMBL" id="MFC1440689.1"/>
    </source>
</evidence>
<feature type="region of interest" description="Disordered" evidence="3">
    <location>
        <begin position="233"/>
        <end position="262"/>
    </location>
</feature>
<dbReference type="GO" id="GO:0016746">
    <property type="term" value="F:acyltransferase activity"/>
    <property type="evidence" value="ECO:0007669"/>
    <property type="project" value="UniProtKB-KW"/>
</dbReference>
<comment type="caution">
    <text evidence="4">The sequence shown here is derived from an EMBL/GenBank/DDBJ whole genome shotgun (WGS) entry which is preliminary data.</text>
</comment>
<keyword evidence="2" id="KW-0677">Repeat</keyword>
<dbReference type="SUPFAM" id="SSF51161">
    <property type="entry name" value="Trimeric LpxA-like enzymes"/>
    <property type="match status" value="1"/>
</dbReference>
<dbReference type="EMBL" id="JBEUKS010000007">
    <property type="protein sequence ID" value="MFC1440689.1"/>
    <property type="molecule type" value="Genomic_DNA"/>
</dbReference>
<dbReference type="CDD" id="cd03349">
    <property type="entry name" value="LbH_XAT"/>
    <property type="match status" value="1"/>
</dbReference>
<dbReference type="InterPro" id="IPR018357">
    <property type="entry name" value="Hexapep_transf_CS"/>
</dbReference>
<protein>
    <submittedName>
        <fullName evidence="4">CatB-related O-acetyltransferase</fullName>
        <ecNumber evidence="4">2.3.1.-</ecNumber>
    </submittedName>
</protein>
<keyword evidence="4" id="KW-0012">Acyltransferase</keyword>
<feature type="compositionally biased region" description="Low complexity" evidence="3">
    <location>
        <begin position="233"/>
        <end position="248"/>
    </location>
</feature>
<dbReference type="Gene3D" id="2.160.10.10">
    <property type="entry name" value="Hexapeptide repeat proteins"/>
    <property type="match status" value="1"/>
</dbReference>
<reference evidence="4 5" key="1">
    <citation type="submission" date="2024-06" db="EMBL/GenBank/DDBJ databases">
        <authorList>
            <person name="Lee S.D."/>
        </authorList>
    </citation>
    <scope>NUCLEOTIDE SEQUENCE [LARGE SCALE GENOMIC DNA]</scope>
    <source>
        <strain evidence="4 5">N1-10</strain>
    </source>
</reference>
<gene>
    <name evidence="4" type="ORF">ABUW04_20730</name>
</gene>
<dbReference type="PANTHER" id="PTHR43300:SF11">
    <property type="entry name" value="ACETYLTRANSFERASE RV3034C-RELATED"/>
    <property type="match status" value="1"/>
</dbReference>
<evidence type="ECO:0000256" key="1">
    <source>
        <dbReference type="ARBA" id="ARBA00022679"/>
    </source>
</evidence>
<dbReference type="Proteomes" id="UP001592581">
    <property type="component" value="Unassembled WGS sequence"/>
</dbReference>
<organism evidence="4 5">
    <name type="scientific">Streptacidiphilus jeojiensis</name>
    <dbReference type="NCBI Taxonomy" id="3229225"/>
    <lineage>
        <taxon>Bacteria</taxon>
        <taxon>Bacillati</taxon>
        <taxon>Actinomycetota</taxon>
        <taxon>Actinomycetes</taxon>
        <taxon>Kitasatosporales</taxon>
        <taxon>Streptomycetaceae</taxon>
        <taxon>Streptacidiphilus</taxon>
    </lineage>
</organism>
<accession>A0ABV6XR06</accession>
<evidence type="ECO:0000256" key="2">
    <source>
        <dbReference type="ARBA" id="ARBA00022737"/>
    </source>
</evidence>
<evidence type="ECO:0000313" key="5">
    <source>
        <dbReference type="Proteomes" id="UP001592581"/>
    </source>
</evidence>
<keyword evidence="1 4" id="KW-0808">Transferase</keyword>
<dbReference type="PROSITE" id="PS00101">
    <property type="entry name" value="HEXAPEP_TRANSFERASES"/>
    <property type="match status" value="1"/>
</dbReference>
<dbReference type="PANTHER" id="PTHR43300">
    <property type="entry name" value="ACETYLTRANSFERASE"/>
    <property type="match status" value="1"/>
</dbReference>
<dbReference type="EC" id="2.3.1.-" evidence="4"/>
<dbReference type="InterPro" id="IPR050179">
    <property type="entry name" value="Trans_hexapeptide_repeat"/>
</dbReference>
<evidence type="ECO:0000256" key="3">
    <source>
        <dbReference type="SAM" id="MobiDB-lite"/>
    </source>
</evidence>
<name>A0ABV6XR06_9ACTN</name>
<proteinExistence type="predicted"/>
<sequence>MNRSPMPRTVNAWPRRHSLENLRAVLGARYRGATVALHDVELKDAVVEPNALVMEYALIWQSTIGRYSIVGRYASVFNTDVGAYCGIAEKVTIGASPHWPELPTSHVFPFNAEFGFYEGPWPKVPRTVVGADAWIGAGATVRAGVSVGCGAVVGAGAVVTRDVADYEVVGGIPARRIRMRFPDPVIQKLLELRWWEWPPALIKENLELFRQPLDAESLSRLYALAIRPAAAAAEQVPPGAPVPDAAAPEQADGPEQPAGVVT</sequence>
<dbReference type="InterPro" id="IPR011004">
    <property type="entry name" value="Trimer_LpxA-like_sf"/>
</dbReference>
<keyword evidence="5" id="KW-1185">Reference proteome</keyword>